<dbReference type="Pfam" id="PF03478">
    <property type="entry name" value="Beta-prop_KIB1-4"/>
    <property type="match status" value="1"/>
</dbReference>
<protein>
    <recommendedName>
        <fullName evidence="1">KIB1-4 beta-propeller domain-containing protein</fullName>
    </recommendedName>
</protein>
<name>A0A453QWB4_AEGTS</name>
<proteinExistence type="predicted"/>
<reference evidence="3" key="1">
    <citation type="journal article" date="2014" name="Science">
        <title>Ancient hybridizations among the ancestral genomes of bread wheat.</title>
        <authorList>
            <consortium name="International Wheat Genome Sequencing Consortium,"/>
            <person name="Marcussen T."/>
            <person name="Sandve S.R."/>
            <person name="Heier L."/>
            <person name="Spannagl M."/>
            <person name="Pfeifer M."/>
            <person name="Jakobsen K.S."/>
            <person name="Wulff B.B."/>
            <person name="Steuernagel B."/>
            <person name="Mayer K.F."/>
            <person name="Olsen O.A."/>
        </authorList>
    </citation>
    <scope>NUCLEOTIDE SEQUENCE [LARGE SCALE GENOMIC DNA]</scope>
    <source>
        <strain evidence="3">cv. AL8/78</strain>
    </source>
</reference>
<sequence>MSSGSSQMAFSWALRHWSARSARLKTGPDRIFCGLYIWARNVMFFYRAWTVQSGPERAMSGPQSLLVTSRLTTDIAHQETYQCCEIPLFPTSHGKNFSPRPLERFCFRGASYGHLIFSRNRSCVVFDVFTGASISAPKLPVFKDIELLYGALTAPLASSNSHLIVDTGSRNLFWRVGSHSWTGRSPDDGPIKQIVIFKGWVYGMDSNRRIFKVHLAPKINIQELLVMESSMISKWQLSNTWLVACGDMLLLVGFQGPLAV</sequence>
<reference evidence="3" key="2">
    <citation type="journal article" date="2017" name="Nat. Plants">
        <title>The Aegilops tauschii genome reveals multiple impacts of transposons.</title>
        <authorList>
            <person name="Zhao G."/>
            <person name="Zou C."/>
            <person name="Li K."/>
            <person name="Wang K."/>
            <person name="Li T."/>
            <person name="Gao L."/>
            <person name="Zhang X."/>
            <person name="Wang H."/>
            <person name="Yang Z."/>
            <person name="Liu X."/>
            <person name="Jiang W."/>
            <person name="Mao L."/>
            <person name="Kong X."/>
            <person name="Jiao Y."/>
            <person name="Jia J."/>
        </authorList>
    </citation>
    <scope>NUCLEOTIDE SEQUENCE [LARGE SCALE GENOMIC DNA]</scope>
    <source>
        <strain evidence="3">cv. AL8/78</strain>
    </source>
</reference>
<reference evidence="2" key="3">
    <citation type="journal article" date="2017" name="Nature">
        <title>Genome sequence of the progenitor of the wheat D genome Aegilops tauschii.</title>
        <authorList>
            <person name="Luo M.C."/>
            <person name="Gu Y.Q."/>
            <person name="Puiu D."/>
            <person name="Wang H."/>
            <person name="Twardziok S.O."/>
            <person name="Deal K.R."/>
            <person name="Huo N."/>
            <person name="Zhu T."/>
            <person name="Wang L."/>
            <person name="Wang Y."/>
            <person name="McGuire P.E."/>
            <person name="Liu S."/>
            <person name="Long H."/>
            <person name="Ramasamy R.K."/>
            <person name="Rodriguez J.C."/>
            <person name="Van S.L."/>
            <person name="Yuan L."/>
            <person name="Wang Z."/>
            <person name="Xia Z."/>
            <person name="Xiao L."/>
            <person name="Anderson O.D."/>
            <person name="Ouyang S."/>
            <person name="Liang Y."/>
            <person name="Zimin A.V."/>
            <person name="Pertea G."/>
            <person name="Qi P."/>
            <person name="Bennetzen J.L."/>
            <person name="Dai X."/>
            <person name="Dawson M.W."/>
            <person name="Muller H.G."/>
            <person name="Kugler K."/>
            <person name="Rivarola-Duarte L."/>
            <person name="Spannagl M."/>
            <person name="Mayer K.F.X."/>
            <person name="Lu F.H."/>
            <person name="Bevan M.W."/>
            <person name="Leroy P."/>
            <person name="Li P."/>
            <person name="You F.M."/>
            <person name="Sun Q."/>
            <person name="Liu Z."/>
            <person name="Lyons E."/>
            <person name="Wicker T."/>
            <person name="Salzberg S.L."/>
            <person name="Devos K.M."/>
            <person name="Dvorak J."/>
        </authorList>
    </citation>
    <scope>NUCLEOTIDE SEQUENCE [LARGE SCALE GENOMIC DNA]</scope>
    <source>
        <strain evidence="2">cv. AL8/78</strain>
    </source>
</reference>
<reference evidence="2" key="5">
    <citation type="journal article" date="2021" name="G3 (Bethesda)">
        <title>Aegilops tauschii genome assembly Aet v5.0 features greater sequence contiguity and improved annotation.</title>
        <authorList>
            <person name="Wang L."/>
            <person name="Zhu T."/>
            <person name="Rodriguez J.C."/>
            <person name="Deal K.R."/>
            <person name="Dubcovsky J."/>
            <person name="McGuire P.E."/>
            <person name="Lux T."/>
            <person name="Spannagl M."/>
            <person name="Mayer K.F.X."/>
            <person name="Baldrich P."/>
            <person name="Meyers B.C."/>
            <person name="Huo N."/>
            <person name="Gu Y.Q."/>
            <person name="Zhou H."/>
            <person name="Devos K.M."/>
            <person name="Bennetzen J.L."/>
            <person name="Unver T."/>
            <person name="Budak H."/>
            <person name="Gulick P.J."/>
            <person name="Galiba G."/>
            <person name="Kalapos B."/>
            <person name="Nelson D.R."/>
            <person name="Li P."/>
            <person name="You F.M."/>
            <person name="Luo M.C."/>
            <person name="Dvorak J."/>
        </authorList>
    </citation>
    <scope>NUCLEOTIDE SEQUENCE [LARGE SCALE GENOMIC DNA]</scope>
    <source>
        <strain evidence="2">cv. AL8/78</strain>
    </source>
</reference>
<dbReference type="Proteomes" id="UP000015105">
    <property type="component" value="Chromosome 7D"/>
</dbReference>
<keyword evidence="3" id="KW-1185">Reference proteome</keyword>
<reference evidence="2" key="4">
    <citation type="submission" date="2019-03" db="UniProtKB">
        <authorList>
            <consortium name="EnsemblPlants"/>
        </authorList>
    </citation>
    <scope>IDENTIFICATION</scope>
</reference>
<feature type="domain" description="KIB1-4 beta-propeller" evidence="1">
    <location>
        <begin position="102"/>
        <end position="252"/>
    </location>
</feature>
<dbReference type="PANTHER" id="PTHR33800">
    <property type="entry name" value="OS06G0113600 PROTEIN"/>
    <property type="match status" value="1"/>
</dbReference>
<dbReference type="Gramene" id="AET7Gv20356400.1">
    <property type="protein sequence ID" value="AET7Gv20356400.1"/>
    <property type="gene ID" value="AET7Gv20356400"/>
</dbReference>
<evidence type="ECO:0000313" key="2">
    <source>
        <dbReference type="EnsemblPlants" id="AET7Gv20356400.1"/>
    </source>
</evidence>
<evidence type="ECO:0000313" key="3">
    <source>
        <dbReference type="Proteomes" id="UP000015105"/>
    </source>
</evidence>
<dbReference type="InterPro" id="IPR005174">
    <property type="entry name" value="KIB1-4_b-propeller"/>
</dbReference>
<dbReference type="PANTHER" id="PTHR33800:SF8">
    <property type="entry name" value="F-BOX DOMAIN-CONTAINING PROTEIN"/>
    <property type="match status" value="1"/>
</dbReference>
<accession>A0A453QWB4</accession>
<evidence type="ECO:0000259" key="1">
    <source>
        <dbReference type="Pfam" id="PF03478"/>
    </source>
</evidence>
<dbReference type="AlphaFoldDB" id="A0A453QWB4"/>
<dbReference type="EnsemblPlants" id="AET7Gv20356400.1">
    <property type="protein sequence ID" value="AET7Gv20356400.1"/>
    <property type="gene ID" value="AET7Gv20356400"/>
</dbReference>
<organism evidence="2 3">
    <name type="scientific">Aegilops tauschii subsp. strangulata</name>
    <name type="common">Goatgrass</name>
    <dbReference type="NCBI Taxonomy" id="200361"/>
    <lineage>
        <taxon>Eukaryota</taxon>
        <taxon>Viridiplantae</taxon>
        <taxon>Streptophyta</taxon>
        <taxon>Embryophyta</taxon>
        <taxon>Tracheophyta</taxon>
        <taxon>Spermatophyta</taxon>
        <taxon>Magnoliopsida</taxon>
        <taxon>Liliopsida</taxon>
        <taxon>Poales</taxon>
        <taxon>Poaceae</taxon>
        <taxon>BOP clade</taxon>
        <taxon>Pooideae</taxon>
        <taxon>Triticodae</taxon>
        <taxon>Triticeae</taxon>
        <taxon>Triticinae</taxon>
        <taxon>Aegilops</taxon>
    </lineage>
</organism>